<evidence type="ECO:0000313" key="9">
    <source>
        <dbReference type="EMBL" id="HCE18590.1"/>
    </source>
</evidence>
<organism evidence="9 10">
    <name type="scientific">Anaerolinea thermolimosa</name>
    <dbReference type="NCBI Taxonomy" id="229919"/>
    <lineage>
        <taxon>Bacteria</taxon>
        <taxon>Bacillati</taxon>
        <taxon>Chloroflexota</taxon>
        <taxon>Anaerolineae</taxon>
        <taxon>Anaerolineales</taxon>
        <taxon>Anaerolineaceae</taxon>
        <taxon>Anaerolinea</taxon>
    </lineage>
</organism>
<keyword evidence="5 7" id="KW-1133">Transmembrane helix</keyword>
<keyword evidence="3" id="KW-1003">Cell membrane</keyword>
<dbReference type="CDD" id="cd06261">
    <property type="entry name" value="TM_PBP2"/>
    <property type="match status" value="1"/>
</dbReference>
<evidence type="ECO:0000259" key="8">
    <source>
        <dbReference type="PROSITE" id="PS50928"/>
    </source>
</evidence>
<dbReference type="GO" id="GO:0055085">
    <property type="term" value="P:transmembrane transport"/>
    <property type="evidence" value="ECO:0007669"/>
    <property type="project" value="InterPro"/>
</dbReference>
<dbReference type="InterPro" id="IPR000515">
    <property type="entry name" value="MetI-like"/>
</dbReference>
<dbReference type="STRING" id="229919.GCA_001050195_02649"/>
<dbReference type="PANTHER" id="PTHR30193:SF37">
    <property type="entry name" value="INNER MEMBRANE ABC TRANSPORTER PERMEASE PROTEIN YCJO"/>
    <property type="match status" value="1"/>
</dbReference>
<evidence type="ECO:0000256" key="1">
    <source>
        <dbReference type="ARBA" id="ARBA00004651"/>
    </source>
</evidence>
<feature type="transmembrane region" description="Helical" evidence="7">
    <location>
        <begin position="70"/>
        <end position="92"/>
    </location>
</feature>
<comment type="subcellular location">
    <subcellularLocation>
        <location evidence="1 7">Cell membrane</location>
        <topology evidence="1 7">Multi-pass membrane protein</topology>
    </subcellularLocation>
</comment>
<evidence type="ECO:0000256" key="6">
    <source>
        <dbReference type="ARBA" id="ARBA00023136"/>
    </source>
</evidence>
<keyword evidence="6 7" id="KW-0472">Membrane</keyword>
<feature type="domain" description="ABC transmembrane type-1" evidence="8">
    <location>
        <begin position="132"/>
        <end position="392"/>
    </location>
</feature>
<dbReference type="Gene3D" id="1.10.3720.10">
    <property type="entry name" value="MetI-like"/>
    <property type="match status" value="1"/>
</dbReference>
<dbReference type="PANTHER" id="PTHR30193">
    <property type="entry name" value="ABC TRANSPORTER PERMEASE PROTEIN"/>
    <property type="match status" value="1"/>
</dbReference>
<dbReference type="AlphaFoldDB" id="A0A3D1JJ39"/>
<dbReference type="SUPFAM" id="SSF161098">
    <property type="entry name" value="MetI-like"/>
    <property type="match status" value="1"/>
</dbReference>
<evidence type="ECO:0000256" key="5">
    <source>
        <dbReference type="ARBA" id="ARBA00022989"/>
    </source>
</evidence>
<evidence type="ECO:0000256" key="3">
    <source>
        <dbReference type="ARBA" id="ARBA00022475"/>
    </source>
</evidence>
<feature type="transmembrane region" description="Helical" evidence="7">
    <location>
        <begin position="169"/>
        <end position="190"/>
    </location>
</feature>
<accession>A0A3D1JJ39</accession>
<proteinExistence type="inferred from homology"/>
<dbReference type="GO" id="GO:0005886">
    <property type="term" value="C:plasma membrane"/>
    <property type="evidence" value="ECO:0007669"/>
    <property type="project" value="UniProtKB-SubCell"/>
</dbReference>
<keyword evidence="2 7" id="KW-0813">Transport</keyword>
<feature type="transmembrane region" description="Helical" evidence="7">
    <location>
        <begin position="27"/>
        <end position="49"/>
    </location>
</feature>
<dbReference type="PROSITE" id="PS50928">
    <property type="entry name" value="ABC_TM1"/>
    <property type="match status" value="1"/>
</dbReference>
<gene>
    <name evidence="9" type="ORF">DEQ80_12095</name>
</gene>
<feature type="transmembrane region" description="Helical" evidence="7">
    <location>
        <begin position="269"/>
        <end position="288"/>
    </location>
</feature>
<sequence>MDGKDFPSNRAFSIFPGGETPMPQNPYLNVLSTAGLTVLFIISTSYGLGALARIIARWRGASLKRQQDTFAGYLFAAPWITGFLIFVVAPLASSLYWSFTDFRIAANTPPQWVGLNNYLQLILKDTSFRSSIVNTLFLTVIGLPLQIAAALFLAVLLNQKARGERIFRMAFYLPVILGFNAAVLLCWRLMLNTGTGIINQIIRAVTRAIPPLDILNRAFIFVQELISAFFLGVGSGKYNLFYRVLEAGFPPPNRVPLWIQSPLWTKTSVILLMIWGCGTMMMIFLAGLNNIPRELHESAEVDGANGWQRFWKITFPLLSPYLFYNLVVGMISTLQIFESIYVLYRDNQPLVPSAISMVYYLWQVSFRHFEIGLGSAISWLILVLILIVTLIQFNLQNRWVTYELY</sequence>
<dbReference type="InterPro" id="IPR035906">
    <property type="entry name" value="MetI-like_sf"/>
</dbReference>
<dbReference type="Pfam" id="PF00528">
    <property type="entry name" value="BPD_transp_1"/>
    <property type="match status" value="1"/>
</dbReference>
<comment type="similarity">
    <text evidence="7">Belongs to the binding-protein-dependent transport system permease family.</text>
</comment>
<name>A0A3D1JJ39_9CHLR</name>
<protein>
    <recommendedName>
        <fullName evidence="8">ABC transmembrane type-1 domain-containing protein</fullName>
    </recommendedName>
</protein>
<reference evidence="9 10" key="1">
    <citation type="journal article" date="2018" name="Nat. Biotechnol.">
        <title>A standardized bacterial taxonomy based on genome phylogeny substantially revises the tree of life.</title>
        <authorList>
            <person name="Parks D.H."/>
            <person name="Chuvochina M."/>
            <person name="Waite D.W."/>
            <person name="Rinke C."/>
            <person name="Skarshewski A."/>
            <person name="Chaumeil P.A."/>
            <person name="Hugenholtz P."/>
        </authorList>
    </citation>
    <scope>NUCLEOTIDE SEQUENCE [LARGE SCALE GENOMIC DNA]</scope>
    <source>
        <strain evidence="9">UBA8781</strain>
    </source>
</reference>
<dbReference type="Proteomes" id="UP000264141">
    <property type="component" value="Unassembled WGS sequence"/>
</dbReference>
<dbReference type="InterPro" id="IPR051393">
    <property type="entry name" value="ABC_transporter_permease"/>
</dbReference>
<evidence type="ECO:0000256" key="7">
    <source>
        <dbReference type="RuleBase" id="RU363032"/>
    </source>
</evidence>
<feature type="transmembrane region" description="Helical" evidence="7">
    <location>
        <begin position="376"/>
        <end position="395"/>
    </location>
</feature>
<evidence type="ECO:0000313" key="10">
    <source>
        <dbReference type="Proteomes" id="UP000264141"/>
    </source>
</evidence>
<dbReference type="EMBL" id="DPBP01000047">
    <property type="protein sequence ID" value="HCE18590.1"/>
    <property type="molecule type" value="Genomic_DNA"/>
</dbReference>
<evidence type="ECO:0000256" key="4">
    <source>
        <dbReference type="ARBA" id="ARBA00022692"/>
    </source>
</evidence>
<comment type="caution">
    <text evidence="9">The sequence shown here is derived from an EMBL/GenBank/DDBJ whole genome shotgun (WGS) entry which is preliminary data.</text>
</comment>
<keyword evidence="4 7" id="KW-0812">Transmembrane</keyword>
<feature type="transmembrane region" description="Helical" evidence="7">
    <location>
        <begin position="136"/>
        <end position="157"/>
    </location>
</feature>
<feature type="transmembrane region" description="Helical" evidence="7">
    <location>
        <begin position="322"/>
        <end position="344"/>
    </location>
</feature>
<evidence type="ECO:0000256" key="2">
    <source>
        <dbReference type="ARBA" id="ARBA00022448"/>
    </source>
</evidence>